<accession>A0A2P2KSF1</accession>
<name>A0A2P2KSF1_RHIMU</name>
<dbReference type="AlphaFoldDB" id="A0A2P2KSF1"/>
<reference evidence="1" key="1">
    <citation type="submission" date="2018-02" db="EMBL/GenBank/DDBJ databases">
        <title>Rhizophora mucronata_Transcriptome.</title>
        <authorList>
            <person name="Meera S.P."/>
            <person name="Sreeshan A."/>
            <person name="Augustine A."/>
        </authorList>
    </citation>
    <scope>NUCLEOTIDE SEQUENCE</scope>
    <source>
        <tissue evidence="1">Leaf</tissue>
    </source>
</reference>
<protein>
    <submittedName>
        <fullName evidence="1">Uncharacterized protein MANES_15G137700</fullName>
    </submittedName>
</protein>
<organism evidence="1">
    <name type="scientific">Rhizophora mucronata</name>
    <name type="common">Asiatic mangrove</name>
    <dbReference type="NCBI Taxonomy" id="61149"/>
    <lineage>
        <taxon>Eukaryota</taxon>
        <taxon>Viridiplantae</taxon>
        <taxon>Streptophyta</taxon>
        <taxon>Embryophyta</taxon>
        <taxon>Tracheophyta</taxon>
        <taxon>Spermatophyta</taxon>
        <taxon>Magnoliopsida</taxon>
        <taxon>eudicotyledons</taxon>
        <taxon>Gunneridae</taxon>
        <taxon>Pentapetalae</taxon>
        <taxon>rosids</taxon>
        <taxon>fabids</taxon>
        <taxon>Malpighiales</taxon>
        <taxon>Rhizophoraceae</taxon>
        <taxon>Rhizophora</taxon>
    </lineage>
</organism>
<sequence length="35" mass="3853">MKILGCGMNPRRAKWKLSEGIYEIGFFLSVHVGGG</sequence>
<proteinExistence type="predicted"/>
<evidence type="ECO:0000313" key="1">
    <source>
        <dbReference type="EMBL" id="MBX08642.1"/>
    </source>
</evidence>
<dbReference type="EMBL" id="GGEC01028158">
    <property type="protein sequence ID" value="MBX08642.1"/>
    <property type="molecule type" value="Transcribed_RNA"/>
</dbReference>